<dbReference type="InterPro" id="IPR039391">
    <property type="entry name" value="Phytocyanin-like"/>
</dbReference>
<dbReference type="EMBL" id="BPVZ01000139">
    <property type="protein sequence ID" value="GKV40169.1"/>
    <property type="molecule type" value="Genomic_DNA"/>
</dbReference>
<proteinExistence type="predicted"/>
<gene>
    <name evidence="2" type="ORF">SLEP1_g47837</name>
</gene>
<dbReference type="Gene3D" id="2.60.40.420">
    <property type="entry name" value="Cupredoxins - blue copper proteins"/>
    <property type="match status" value="1"/>
</dbReference>
<dbReference type="GO" id="GO:0009055">
    <property type="term" value="F:electron transfer activity"/>
    <property type="evidence" value="ECO:0007669"/>
    <property type="project" value="InterPro"/>
</dbReference>
<sequence length="138" mass="14324">MLHNINYLMNLASPLNTRISLSILKILFNYGGGAHTVDEVNASDYNTCTVGNYISTDQSGATTIALKTAGTHYFICSVTGHCGSGMKLAVDVAAAASPSGTPSSPSSSGAVSSVVLVLRGKMAIYLLNHYLFFSSAGI</sequence>
<evidence type="ECO:0000259" key="1">
    <source>
        <dbReference type="PROSITE" id="PS51485"/>
    </source>
</evidence>
<dbReference type="SUPFAM" id="SSF49503">
    <property type="entry name" value="Cupredoxins"/>
    <property type="match status" value="1"/>
</dbReference>
<dbReference type="GO" id="GO:0005886">
    <property type="term" value="C:plasma membrane"/>
    <property type="evidence" value="ECO:0007669"/>
    <property type="project" value="TreeGrafter"/>
</dbReference>
<feature type="domain" description="Phytocyanin" evidence="1">
    <location>
        <begin position="1"/>
        <end position="94"/>
    </location>
</feature>
<accession>A0AAV5LSU0</accession>
<dbReference type="PROSITE" id="PS51485">
    <property type="entry name" value="PHYTOCYANIN"/>
    <property type="match status" value="1"/>
</dbReference>
<dbReference type="PANTHER" id="PTHR33021">
    <property type="entry name" value="BLUE COPPER PROTEIN"/>
    <property type="match status" value="1"/>
</dbReference>
<name>A0AAV5LSU0_9ROSI</name>
<keyword evidence="3" id="KW-1185">Reference proteome</keyword>
<organism evidence="2 3">
    <name type="scientific">Rubroshorea leprosula</name>
    <dbReference type="NCBI Taxonomy" id="152421"/>
    <lineage>
        <taxon>Eukaryota</taxon>
        <taxon>Viridiplantae</taxon>
        <taxon>Streptophyta</taxon>
        <taxon>Embryophyta</taxon>
        <taxon>Tracheophyta</taxon>
        <taxon>Spermatophyta</taxon>
        <taxon>Magnoliopsida</taxon>
        <taxon>eudicotyledons</taxon>
        <taxon>Gunneridae</taxon>
        <taxon>Pentapetalae</taxon>
        <taxon>rosids</taxon>
        <taxon>malvids</taxon>
        <taxon>Malvales</taxon>
        <taxon>Dipterocarpaceae</taxon>
        <taxon>Rubroshorea</taxon>
    </lineage>
</organism>
<dbReference type="AlphaFoldDB" id="A0AAV5LSU0"/>
<evidence type="ECO:0000313" key="3">
    <source>
        <dbReference type="Proteomes" id="UP001054252"/>
    </source>
</evidence>
<dbReference type="Proteomes" id="UP001054252">
    <property type="component" value="Unassembled WGS sequence"/>
</dbReference>
<dbReference type="Pfam" id="PF02298">
    <property type="entry name" value="Cu_bind_like"/>
    <property type="match status" value="1"/>
</dbReference>
<dbReference type="InterPro" id="IPR003245">
    <property type="entry name" value="Phytocyanin_dom"/>
</dbReference>
<comment type="caution">
    <text evidence="2">The sequence shown here is derived from an EMBL/GenBank/DDBJ whole genome shotgun (WGS) entry which is preliminary data.</text>
</comment>
<dbReference type="InterPro" id="IPR008972">
    <property type="entry name" value="Cupredoxin"/>
</dbReference>
<dbReference type="PANTHER" id="PTHR33021:SF193">
    <property type="entry name" value="OS06G0218600 PROTEIN"/>
    <property type="match status" value="1"/>
</dbReference>
<evidence type="ECO:0000313" key="2">
    <source>
        <dbReference type="EMBL" id="GKV40169.1"/>
    </source>
</evidence>
<reference evidence="2 3" key="1">
    <citation type="journal article" date="2021" name="Commun. Biol.">
        <title>The genome of Shorea leprosula (Dipterocarpaceae) highlights the ecological relevance of drought in aseasonal tropical rainforests.</title>
        <authorList>
            <person name="Ng K.K.S."/>
            <person name="Kobayashi M.J."/>
            <person name="Fawcett J.A."/>
            <person name="Hatakeyama M."/>
            <person name="Paape T."/>
            <person name="Ng C.H."/>
            <person name="Ang C.C."/>
            <person name="Tnah L.H."/>
            <person name="Lee C.T."/>
            <person name="Nishiyama T."/>
            <person name="Sese J."/>
            <person name="O'Brien M.J."/>
            <person name="Copetti D."/>
            <person name="Mohd Noor M.I."/>
            <person name="Ong R.C."/>
            <person name="Putra M."/>
            <person name="Sireger I.Z."/>
            <person name="Indrioko S."/>
            <person name="Kosugi Y."/>
            <person name="Izuno A."/>
            <person name="Isagi Y."/>
            <person name="Lee S.L."/>
            <person name="Shimizu K.K."/>
        </authorList>
    </citation>
    <scope>NUCLEOTIDE SEQUENCE [LARGE SCALE GENOMIC DNA]</scope>
    <source>
        <strain evidence="2">214</strain>
    </source>
</reference>
<dbReference type="CDD" id="cd04216">
    <property type="entry name" value="Phytocyanin"/>
    <property type="match status" value="1"/>
</dbReference>
<protein>
    <recommendedName>
        <fullName evidence="1">Phytocyanin domain-containing protein</fullName>
    </recommendedName>
</protein>